<feature type="transmembrane region" description="Helical" evidence="1">
    <location>
        <begin position="58"/>
        <end position="80"/>
    </location>
</feature>
<feature type="transmembrane region" description="Helical" evidence="1">
    <location>
        <begin position="423"/>
        <end position="440"/>
    </location>
</feature>
<evidence type="ECO:0000313" key="4">
    <source>
        <dbReference type="Proteomes" id="UP000520513"/>
    </source>
</evidence>
<name>A0A7X1E1C7_9PSED</name>
<feature type="transmembrane region" description="Helical" evidence="1">
    <location>
        <begin position="372"/>
        <end position="388"/>
    </location>
</feature>
<dbReference type="AlphaFoldDB" id="A0A7X1E1C7"/>
<protein>
    <recommendedName>
        <fullName evidence="6">Transmembrane protein</fullName>
    </recommendedName>
</protein>
<feature type="transmembrane region" description="Helical" evidence="1">
    <location>
        <begin position="283"/>
        <end position="300"/>
    </location>
</feature>
<dbReference type="EMBL" id="JAAXCY010000014">
    <property type="protein sequence ID" value="MBC2409958.1"/>
    <property type="molecule type" value="Genomic_DNA"/>
</dbReference>
<keyword evidence="1" id="KW-0812">Transmembrane</keyword>
<dbReference type="RefSeq" id="WP_185708754.1">
    <property type="nucleotide sequence ID" value="NZ_JAAXCY010000014.1"/>
</dbReference>
<feature type="transmembrane region" description="Helical" evidence="1">
    <location>
        <begin position="152"/>
        <end position="170"/>
    </location>
</feature>
<feature type="transmembrane region" description="Helical" evidence="1">
    <location>
        <begin position="182"/>
        <end position="213"/>
    </location>
</feature>
<accession>A0A7X1E1C7</accession>
<feature type="transmembrane region" description="Helical" evidence="1">
    <location>
        <begin position="394"/>
        <end position="416"/>
    </location>
</feature>
<comment type="caution">
    <text evidence="3">The sequence shown here is derived from an EMBL/GenBank/DDBJ whole genome shotgun (WGS) entry which is preliminary data.</text>
</comment>
<evidence type="ECO:0000313" key="3">
    <source>
        <dbReference type="EMBL" id="MBC2409958.1"/>
    </source>
</evidence>
<feature type="transmembrane region" description="Helical" evidence="1">
    <location>
        <begin position="312"/>
        <end position="332"/>
    </location>
</feature>
<evidence type="ECO:0000256" key="1">
    <source>
        <dbReference type="SAM" id="Phobius"/>
    </source>
</evidence>
<feature type="transmembrane region" description="Helical" evidence="1">
    <location>
        <begin position="126"/>
        <end position="146"/>
    </location>
</feature>
<keyword evidence="1" id="KW-1133">Transmembrane helix</keyword>
<feature type="transmembrane region" description="Helical" evidence="1">
    <location>
        <begin position="92"/>
        <end position="114"/>
    </location>
</feature>
<feature type="transmembrane region" description="Helical" evidence="1">
    <location>
        <begin position="219"/>
        <end position="240"/>
    </location>
</feature>
<keyword evidence="1" id="KW-0472">Membrane</keyword>
<evidence type="ECO:0000313" key="2">
    <source>
        <dbReference type="EMBL" id="MBC2382885.1"/>
    </source>
</evidence>
<feature type="transmembrane region" description="Helical" evidence="1">
    <location>
        <begin position="338"/>
        <end position="360"/>
    </location>
</feature>
<evidence type="ECO:0000313" key="5">
    <source>
        <dbReference type="Proteomes" id="UP000534677"/>
    </source>
</evidence>
<gene>
    <name evidence="2" type="ORF">HF209_18240</name>
    <name evidence="3" type="ORF">HF257_28455</name>
</gene>
<keyword evidence="5" id="KW-1185">Reference proteome</keyword>
<proteinExistence type="predicted"/>
<dbReference type="Proteomes" id="UP000534677">
    <property type="component" value="Unassembled WGS sequence"/>
</dbReference>
<dbReference type="EMBL" id="JAAXCZ010000009">
    <property type="protein sequence ID" value="MBC2382885.1"/>
    <property type="molecule type" value="Genomic_DNA"/>
</dbReference>
<evidence type="ECO:0008006" key="6">
    <source>
        <dbReference type="Google" id="ProtNLM"/>
    </source>
</evidence>
<feature type="transmembrane region" description="Helical" evidence="1">
    <location>
        <begin position="26"/>
        <end position="46"/>
    </location>
</feature>
<organism evidence="3 4">
    <name type="scientific">Pseudomonas cremoris</name>
    <dbReference type="NCBI Taxonomy" id="2724178"/>
    <lineage>
        <taxon>Bacteria</taxon>
        <taxon>Pseudomonadati</taxon>
        <taxon>Pseudomonadota</taxon>
        <taxon>Gammaproteobacteria</taxon>
        <taxon>Pseudomonadales</taxon>
        <taxon>Pseudomonadaceae</taxon>
        <taxon>Pseudomonas</taxon>
    </lineage>
</organism>
<reference evidence="4 5" key="1">
    <citation type="submission" date="2020-04" db="EMBL/GenBank/DDBJ databases">
        <title>Pseudomonas crami sp. nov., a novel proteolytic bacterial species isolated from cream.</title>
        <authorList>
            <person name="Hofmann K."/>
            <person name="Woller A."/>
            <person name="Huptas C."/>
            <person name="Wenning M."/>
            <person name="Scherer S."/>
            <person name="Doll E.V."/>
        </authorList>
    </citation>
    <scope>NUCLEOTIDE SEQUENCE [LARGE SCALE GENOMIC DNA]</scope>
    <source>
        <strain evidence="2 5">WS 5096</strain>
        <strain evidence="3 4">WS 5106</strain>
    </source>
</reference>
<sequence>MGVVCDVNEFEARKPGNTNKFAAIEYGLMICSVVGAVGVLVWLVIYSRYGFDFTDEGYYLVWIATPKLYDWSLSQFGYLYHPFYTLLKGNVVLLRVFNVCLTFLLSWLLVDLVVRESFSDRARDKIKRFFVSFCFAIGGLVFFNVWVPSPSYNSLNLQALLIIGAGLFIAQKRISKECVIGWLLIGVGGWLAFMAKPSSAAAVGFIALIYLFISNKINILMMALCAIVVVVLFAGSALLIDGSLIGFERRMHTALDFLNYLGGGHTFREILRFDSFLVSKSDFVIFVCLLVVCTLSVCFLRSNRNLTRFAGFFLVGVATICVFALLFGQIVFKVEYNSFSGLLLCVVPATALLLSASFYWRETISSLSRQRLSAAFLFMLLPHVYAFGTNNNYWQIGSSAGFFWLLAGLVFIAPALRGREATYTFLPLAILTQLVVVILLQRGMELPYRQPKPLRLNSHSVEIGANGSTLVLSEAYAKYLEDVIAGTRLAGFKMGTPMIDLTGQSPGVLYSIGAASIGQAWMIGGYSGSYKLAVEALKKVPCEQLANAWILIEENGPRSISDEIVVTFGASPSDYENMASWDTAKGAGGYEGRPRQALLKPMNSIAVNQSCINIRP</sequence>
<dbReference type="Proteomes" id="UP000520513">
    <property type="component" value="Unassembled WGS sequence"/>
</dbReference>